<evidence type="ECO:0000313" key="7">
    <source>
        <dbReference type="EMBL" id="SVB95624.1"/>
    </source>
</evidence>
<dbReference type="InterPro" id="IPR013149">
    <property type="entry name" value="ADH-like_C"/>
</dbReference>
<dbReference type="PANTHER" id="PTHR43161:SF9">
    <property type="entry name" value="SORBITOL DEHYDROGENASE"/>
    <property type="match status" value="1"/>
</dbReference>
<evidence type="ECO:0000256" key="3">
    <source>
        <dbReference type="ARBA" id="ARBA00022723"/>
    </source>
</evidence>
<dbReference type="InterPro" id="IPR020843">
    <property type="entry name" value="ER"/>
</dbReference>
<dbReference type="SMART" id="SM00829">
    <property type="entry name" value="PKS_ER"/>
    <property type="match status" value="1"/>
</dbReference>
<dbReference type="Pfam" id="PF08240">
    <property type="entry name" value="ADH_N"/>
    <property type="match status" value="1"/>
</dbReference>
<feature type="domain" description="Enoyl reductase (ER)" evidence="6">
    <location>
        <begin position="11"/>
        <end position="276"/>
    </location>
</feature>
<dbReference type="PROSITE" id="PS00059">
    <property type="entry name" value="ADH_ZINC"/>
    <property type="match status" value="1"/>
</dbReference>
<dbReference type="EMBL" id="UINC01065692">
    <property type="protein sequence ID" value="SVB95624.1"/>
    <property type="molecule type" value="Genomic_DNA"/>
</dbReference>
<dbReference type="InterPro" id="IPR002328">
    <property type="entry name" value="ADH_Zn_CS"/>
</dbReference>
<dbReference type="SUPFAM" id="SSF51735">
    <property type="entry name" value="NAD(P)-binding Rossmann-fold domains"/>
    <property type="match status" value="1"/>
</dbReference>
<sequence length="360" mass="39188">MPELMKSQIFYEPEKMQLEEKAIPTPKSDDVLIKVKSVGICGSDVAYYFGNSSLETSDGKGPLVLGHEFTGEVVAVGDEAKSKGGFSLGDRVVANPVQSNPNSYWSQKGLSNLCNEKRVLGVSVDGGFAEYTVSDYNWTLKLPDHVSYDQGALTEPLACGLYAVNNLKAEPDQCVVVFGPGPIALMMVQVLKSRGVEEVLLVGTRDYRLEAGAELGADHIINIKDQGSPNYVEDLGGFIMDLRNGELADRAITATSSLDAIHSALEITGKHANVVIFGLPGDQDIMQVPILDTILMDKTIRFSWLAPNTWEEAVQLISNGHVDMDKIISHKYPLDDLVDGITKVRNREDNCTKGVIQVSE</sequence>
<gene>
    <name evidence="7" type="ORF">METZ01_LOCUS248478</name>
</gene>
<keyword evidence="4" id="KW-0862">Zinc</keyword>
<evidence type="ECO:0000256" key="4">
    <source>
        <dbReference type="ARBA" id="ARBA00022833"/>
    </source>
</evidence>
<evidence type="ECO:0000256" key="2">
    <source>
        <dbReference type="ARBA" id="ARBA00008072"/>
    </source>
</evidence>
<keyword evidence="5" id="KW-0560">Oxidoreductase</keyword>
<name>A0A382I7B7_9ZZZZ</name>
<dbReference type="InterPro" id="IPR011032">
    <property type="entry name" value="GroES-like_sf"/>
</dbReference>
<evidence type="ECO:0000259" key="6">
    <source>
        <dbReference type="SMART" id="SM00829"/>
    </source>
</evidence>
<reference evidence="7" key="1">
    <citation type="submission" date="2018-05" db="EMBL/GenBank/DDBJ databases">
        <authorList>
            <person name="Lanie J.A."/>
            <person name="Ng W.-L."/>
            <person name="Kazmierczak K.M."/>
            <person name="Andrzejewski T.M."/>
            <person name="Davidsen T.M."/>
            <person name="Wayne K.J."/>
            <person name="Tettelin H."/>
            <person name="Glass J.I."/>
            <person name="Rusch D."/>
            <person name="Podicherti R."/>
            <person name="Tsui H.-C.T."/>
            <person name="Winkler M.E."/>
        </authorList>
    </citation>
    <scope>NUCLEOTIDE SEQUENCE</scope>
</reference>
<dbReference type="GO" id="GO:0008270">
    <property type="term" value="F:zinc ion binding"/>
    <property type="evidence" value="ECO:0007669"/>
    <property type="project" value="InterPro"/>
</dbReference>
<dbReference type="AlphaFoldDB" id="A0A382I7B7"/>
<dbReference type="PANTHER" id="PTHR43161">
    <property type="entry name" value="SORBITOL DEHYDROGENASE"/>
    <property type="match status" value="1"/>
</dbReference>
<keyword evidence="3" id="KW-0479">Metal-binding</keyword>
<evidence type="ECO:0000256" key="1">
    <source>
        <dbReference type="ARBA" id="ARBA00001947"/>
    </source>
</evidence>
<dbReference type="SUPFAM" id="SSF50129">
    <property type="entry name" value="GroES-like"/>
    <property type="match status" value="1"/>
</dbReference>
<dbReference type="InterPro" id="IPR013154">
    <property type="entry name" value="ADH-like_N"/>
</dbReference>
<comment type="cofactor">
    <cofactor evidence="1">
        <name>Zn(2+)</name>
        <dbReference type="ChEBI" id="CHEBI:29105"/>
    </cofactor>
</comment>
<dbReference type="GO" id="GO:0016491">
    <property type="term" value="F:oxidoreductase activity"/>
    <property type="evidence" value="ECO:0007669"/>
    <property type="project" value="UniProtKB-KW"/>
</dbReference>
<organism evidence="7">
    <name type="scientific">marine metagenome</name>
    <dbReference type="NCBI Taxonomy" id="408172"/>
    <lineage>
        <taxon>unclassified sequences</taxon>
        <taxon>metagenomes</taxon>
        <taxon>ecological metagenomes</taxon>
    </lineage>
</organism>
<comment type="similarity">
    <text evidence="2">Belongs to the zinc-containing alcohol dehydrogenase family.</text>
</comment>
<dbReference type="Gene3D" id="3.40.50.720">
    <property type="entry name" value="NAD(P)-binding Rossmann-like Domain"/>
    <property type="match status" value="1"/>
</dbReference>
<protein>
    <recommendedName>
        <fullName evidence="6">Enoyl reductase (ER) domain-containing protein</fullName>
    </recommendedName>
</protein>
<evidence type="ECO:0000256" key="5">
    <source>
        <dbReference type="ARBA" id="ARBA00023002"/>
    </source>
</evidence>
<dbReference type="Pfam" id="PF00107">
    <property type="entry name" value="ADH_zinc_N"/>
    <property type="match status" value="1"/>
</dbReference>
<dbReference type="InterPro" id="IPR036291">
    <property type="entry name" value="NAD(P)-bd_dom_sf"/>
</dbReference>
<proteinExistence type="inferred from homology"/>
<accession>A0A382I7B7</accession>
<dbReference type="Gene3D" id="3.90.180.10">
    <property type="entry name" value="Medium-chain alcohol dehydrogenases, catalytic domain"/>
    <property type="match status" value="1"/>
</dbReference>